<dbReference type="Proteomes" id="UP000605986">
    <property type="component" value="Unassembled WGS sequence"/>
</dbReference>
<keyword evidence="8" id="KW-1185">Reference proteome</keyword>
<dbReference type="InterPro" id="IPR038213">
    <property type="entry name" value="IFI6/IFI27-like_sf"/>
</dbReference>
<dbReference type="PANTHER" id="PTHR16932">
    <property type="entry name" value="INTERFERON ALPHA-INDUCIBLE PROTEIN 27"/>
    <property type="match status" value="1"/>
</dbReference>
<dbReference type="GO" id="GO:0016020">
    <property type="term" value="C:membrane"/>
    <property type="evidence" value="ECO:0007669"/>
    <property type="project" value="UniProtKB-SubCell"/>
</dbReference>
<gene>
    <name evidence="7" type="ORF">F53441_7856</name>
</gene>
<feature type="compositionally biased region" description="Basic and acidic residues" evidence="6">
    <location>
        <begin position="118"/>
        <end position="136"/>
    </location>
</feature>
<comment type="subcellular location">
    <subcellularLocation>
        <location evidence="1">Membrane</location>
        <topology evidence="1">Multi-pass membrane protein</topology>
    </subcellularLocation>
</comment>
<evidence type="ECO:0000256" key="5">
    <source>
        <dbReference type="ARBA" id="ARBA00023136"/>
    </source>
</evidence>
<dbReference type="EMBL" id="JAADJG010000316">
    <property type="protein sequence ID" value="KAF4448807.1"/>
    <property type="molecule type" value="Genomic_DNA"/>
</dbReference>
<evidence type="ECO:0000256" key="3">
    <source>
        <dbReference type="ARBA" id="ARBA00022692"/>
    </source>
</evidence>
<sequence>MSPQQNPGASAALVTGFAMLAVPAIVATPILGALGFGATGIAAGSAAAGIQSGVGSVVAPSLFATLQSAGAGGYGVAAVHGVVQATGAAVAALGWFGGQGDGDNGDDHDEGSNGEAQVSEKEENAGDENEDKRAAQ</sequence>
<organism evidence="7 8">
    <name type="scientific">Fusarium austroafricanum</name>
    <dbReference type="NCBI Taxonomy" id="2364996"/>
    <lineage>
        <taxon>Eukaryota</taxon>
        <taxon>Fungi</taxon>
        <taxon>Dikarya</taxon>
        <taxon>Ascomycota</taxon>
        <taxon>Pezizomycotina</taxon>
        <taxon>Sordariomycetes</taxon>
        <taxon>Hypocreomycetidae</taxon>
        <taxon>Hypocreales</taxon>
        <taxon>Nectriaceae</taxon>
        <taxon>Fusarium</taxon>
        <taxon>Fusarium concolor species complex</taxon>
    </lineage>
</organism>
<dbReference type="InterPro" id="IPR009311">
    <property type="entry name" value="IFI6/IFI27-like"/>
</dbReference>
<protein>
    <submittedName>
        <fullName evidence="7">Uncharacterized protein</fullName>
    </submittedName>
</protein>
<evidence type="ECO:0000256" key="1">
    <source>
        <dbReference type="ARBA" id="ARBA00004141"/>
    </source>
</evidence>
<evidence type="ECO:0000313" key="7">
    <source>
        <dbReference type="EMBL" id="KAF4448807.1"/>
    </source>
</evidence>
<comment type="similarity">
    <text evidence="2">Belongs to the IFI6/IFI27 family.</text>
</comment>
<evidence type="ECO:0000256" key="6">
    <source>
        <dbReference type="SAM" id="MobiDB-lite"/>
    </source>
</evidence>
<accession>A0A8H4KCN9</accession>
<dbReference type="Gene3D" id="6.10.110.10">
    <property type="match status" value="1"/>
</dbReference>
<keyword evidence="3" id="KW-0812">Transmembrane</keyword>
<dbReference type="AlphaFoldDB" id="A0A8H4KCN9"/>
<keyword evidence="4" id="KW-1133">Transmembrane helix</keyword>
<evidence type="ECO:0000313" key="8">
    <source>
        <dbReference type="Proteomes" id="UP000605986"/>
    </source>
</evidence>
<keyword evidence="5" id="KW-0472">Membrane</keyword>
<name>A0A8H4KCN9_9HYPO</name>
<evidence type="ECO:0000256" key="4">
    <source>
        <dbReference type="ARBA" id="ARBA00022989"/>
    </source>
</evidence>
<proteinExistence type="inferred from homology"/>
<comment type="caution">
    <text evidence="7">The sequence shown here is derived from an EMBL/GenBank/DDBJ whole genome shotgun (WGS) entry which is preliminary data.</text>
</comment>
<dbReference type="Pfam" id="PF06140">
    <property type="entry name" value="Ifi-6-16"/>
    <property type="match status" value="1"/>
</dbReference>
<dbReference type="PANTHER" id="PTHR16932:SF18">
    <property type="entry name" value="INTERFERON, ALPHA-INDUCIBLE PROTEIN 27-LIKE 2"/>
    <property type="match status" value="1"/>
</dbReference>
<evidence type="ECO:0000256" key="2">
    <source>
        <dbReference type="ARBA" id="ARBA00007262"/>
    </source>
</evidence>
<feature type="region of interest" description="Disordered" evidence="6">
    <location>
        <begin position="96"/>
        <end position="136"/>
    </location>
</feature>
<reference evidence="7" key="1">
    <citation type="submission" date="2020-01" db="EMBL/GenBank/DDBJ databases">
        <title>Identification and distribution of gene clusters putatively required for synthesis of sphingolipid metabolism inhibitors in phylogenetically diverse species of the filamentous fungus Fusarium.</title>
        <authorList>
            <person name="Kim H.-S."/>
            <person name="Busman M."/>
            <person name="Brown D.W."/>
            <person name="Divon H."/>
            <person name="Uhlig S."/>
            <person name="Proctor R.H."/>
        </authorList>
    </citation>
    <scope>NUCLEOTIDE SEQUENCE</scope>
    <source>
        <strain evidence="7">NRRL 53441</strain>
    </source>
</reference>